<evidence type="ECO:0000256" key="7">
    <source>
        <dbReference type="SAM" id="Phobius"/>
    </source>
</evidence>
<dbReference type="GO" id="GO:0005886">
    <property type="term" value="C:plasma membrane"/>
    <property type="evidence" value="ECO:0007669"/>
    <property type="project" value="UniProtKB-SubCell"/>
</dbReference>
<comment type="subcellular location">
    <subcellularLocation>
        <location evidence="1">Cell inner membrane</location>
    </subcellularLocation>
</comment>
<reference evidence="8" key="1">
    <citation type="journal article" date="2019" name="PLoS Negl. Trop. Dis.">
        <title>Revisiting the worldwide diversity of Leptospira species in the environment.</title>
        <authorList>
            <person name="Vincent A.T."/>
            <person name="Schiettekatte O."/>
            <person name="Bourhy P."/>
            <person name="Veyrier F.J."/>
            <person name="Picardeau M."/>
        </authorList>
    </citation>
    <scope>NUCLEOTIDE SEQUENCE [LARGE SCALE GENOMIC DNA]</scope>
    <source>
        <strain evidence="8">SSW15</strain>
    </source>
</reference>
<keyword evidence="2" id="KW-1003">Cell membrane</keyword>
<name>A0A4R9GIA8_9LEPT</name>
<dbReference type="PANTHER" id="PTHR30606">
    <property type="entry name" value="LIPID A BIOSYNTHESIS LAUROYL ACYLTRANSFERASE"/>
    <property type="match status" value="1"/>
</dbReference>
<keyword evidence="3" id="KW-0997">Cell inner membrane</keyword>
<organism evidence="8 9">
    <name type="scientific">Leptospira fletcheri</name>
    <dbReference type="NCBI Taxonomy" id="2484981"/>
    <lineage>
        <taxon>Bacteria</taxon>
        <taxon>Pseudomonadati</taxon>
        <taxon>Spirochaetota</taxon>
        <taxon>Spirochaetia</taxon>
        <taxon>Leptospirales</taxon>
        <taxon>Leptospiraceae</taxon>
        <taxon>Leptospira</taxon>
    </lineage>
</organism>
<dbReference type="AlphaFoldDB" id="A0A4R9GIA8"/>
<keyword evidence="7" id="KW-1133">Transmembrane helix</keyword>
<evidence type="ECO:0000256" key="4">
    <source>
        <dbReference type="ARBA" id="ARBA00022679"/>
    </source>
</evidence>
<protein>
    <submittedName>
        <fullName evidence="8">Lauroyl acyltransferase</fullName>
    </submittedName>
</protein>
<dbReference type="GO" id="GO:0009247">
    <property type="term" value="P:glycolipid biosynthetic process"/>
    <property type="evidence" value="ECO:0007669"/>
    <property type="project" value="UniProtKB-ARBA"/>
</dbReference>
<evidence type="ECO:0000256" key="1">
    <source>
        <dbReference type="ARBA" id="ARBA00004533"/>
    </source>
</evidence>
<accession>A0A4R9GIA8</accession>
<evidence type="ECO:0000256" key="2">
    <source>
        <dbReference type="ARBA" id="ARBA00022475"/>
    </source>
</evidence>
<keyword evidence="5 7" id="KW-0472">Membrane</keyword>
<keyword evidence="7" id="KW-0812">Transmembrane</keyword>
<evidence type="ECO:0000256" key="6">
    <source>
        <dbReference type="ARBA" id="ARBA00023315"/>
    </source>
</evidence>
<gene>
    <name evidence="8" type="ORF">EHO60_08845</name>
</gene>
<dbReference type="Proteomes" id="UP000298458">
    <property type="component" value="Unassembled WGS sequence"/>
</dbReference>
<comment type="caution">
    <text evidence="8">The sequence shown here is derived from an EMBL/GenBank/DDBJ whole genome shotgun (WGS) entry which is preliminary data.</text>
</comment>
<dbReference type="InterPro" id="IPR004960">
    <property type="entry name" value="LipA_acyltrans"/>
</dbReference>
<dbReference type="PANTHER" id="PTHR30606:SF10">
    <property type="entry name" value="PHOSPHATIDYLINOSITOL MANNOSIDE ACYLTRANSFERASE"/>
    <property type="match status" value="1"/>
</dbReference>
<feature type="transmembrane region" description="Helical" evidence="7">
    <location>
        <begin position="16"/>
        <end position="32"/>
    </location>
</feature>
<keyword evidence="6 8" id="KW-0012">Acyltransferase</keyword>
<feature type="transmembrane region" description="Helical" evidence="7">
    <location>
        <begin position="38"/>
        <end position="58"/>
    </location>
</feature>
<dbReference type="OrthoDB" id="9801955at2"/>
<evidence type="ECO:0000313" key="8">
    <source>
        <dbReference type="EMBL" id="TGK12349.1"/>
    </source>
</evidence>
<evidence type="ECO:0000256" key="3">
    <source>
        <dbReference type="ARBA" id="ARBA00022519"/>
    </source>
</evidence>
<evidence type="ECO:0000313" key="9">
    <source>
        <dbReference type="Proteomes" id="UP000298458"/>
    </source>
</evidence>
<dbReference type="EMBL" id="RQET01000004">
    <property type="protein sequence ID" value="TGK12349.1"/>
    <property type="molecule type" value="Genomic_DNA"/>
</dbReference>
<dbReference type="CDD" id="cd07984">
    <property type="entry name" value="LPLAT_LABLAT-like"/>
    <property type="match status" value="1"/>
</dbReference>
<sequence length="318" mass="37075">MSDRMPPRQNQRKEEGFRLGHFLSFIFLRSILLPFSFLPYRACIFLGSAIILLFYPFARRHRKIAYKNLNHSFPELTPKELRSLVFRHFRFLGVILGCFFYEQRKSRIWTETYISYDKDSELLEKELQGKGTGVVIVSGHIGNWESMAVYMPLRLPKVGTLFKPARNRYVGNWVDSRRQNAGTVATIPIDRPTEALRKLKGGYWLAFFADQNAGKSGIFVPFLNRPASTHQGPAVMAYTAKVPLVFYTTIYKGRGKFEVSCEDLGVPRLLAGETKEDMILRTTEMWTKVLEEKIKKNPEQYFWVHRRWKTQPTDLFLK</sequence>
<evidence type="ECO:0000256" key="5">
    <source>
        <dbReference type="ARBA" id="ARBA00023136"/>
    </source>
</evidence>
<dbReference type="GO" id="GO:0016746">
    <property type="term" value="F:acyltransferase activity"/>
    <property type="evidence" value="ECO:0007669"/>
    <property type="project" value="UniProtKB-KW"/>
</dbReference>
<keyword evidence="9" id="KW-1185">Reference proteome</keyword>
<keyword evidence="4 8" id="KW-0808">Transferase</keyword>
<proteinExistence type="predicted"/>
<dbReference type="Pfam" id="PF03279">
    <property type="entry name" value="Lip_A_acyltrans"/>
    <property type="match status" value="1"/>
</dbReference>